<name>A0ABW3CNT6_9ACTN</name>
<dbReference type="Proteomes" id="UP001597083">
    <property type="component" value="Unassembled WGS sequence"/>
</dbReference>
<dbReference type="InterPro" id="IPR009100">
    <property type="entry name" value="AcylCoA_DH/oxidase_NM_dom_sf"/>
</dbReference>
<gene>
    <name evidence="2" type="ORF">ACFQ07_23670</name>
</gene>
<proteinExistence type="predicted"/>
<dbReference type="InterPro" id="IPR013786">
    <property type="entry name" value="AcylCoA_DH/ox_N"/>
</dbReference>
<dbReference type="InterPro" id="IPR037069">
    <property type="entry name" value="AcylCoA_DH/ox_N_sf"/>
</dbReference>
<evidence type="ECO:0000313" key="2">
    <source>
        <dbReference type="EMBL" id="MFD0855259.1"/>
    </source>
</evidence>
<feature type="domain" description="Acyl-CoA dehydrogenase/oxidase N-terminal" evidence="1">
    <location>
        <begin position="6"/>
        <end position="88"/>
    </location>
</feature>
<dbReference type="SUPFAM" id="SSF56645">
    <property type="entry name" value="Acyl-CoA dehydrogenase NM domain-like"/>
    <property type="match status" value="1"/>
</dbReference>
<keyword evidence="3" id="KW-1185">Reference proteome</keyword>
<dbReference type="Pfam" id="PF02771">
    <property type="entry name" value="Acyl-CoA_dh_N"/>
    <property type="match status" value="1"/>
</dbReference>
<feature type="non-terminal residue" evidence="2">
    <location>
        <position position="135"/>
    </location>
</feature>
<sequence>MRFSFTEDQRLLAEAVRDVLAKTCTPDAVRAGERPGKAWRALAEVGLLRAHIHEEHGGLGLSPVDTVLAYEETGWFAVPGPLVETAVAAPELLRDEPSKLEAIAAGELVVSARPAGASYFPDADLADLLLVAGPG</sequence>
<dbReference type="EMBL" id="JBHTIR010003473">
    <property type="protein sequence ID" value="MFD0855259.1"/>
    <property type="molecule type" value="Genomic_DNA"/>
</dbReference>
<comment type="caution">
    <text evidence="2">The sequence shown here is derived from an EMBL/GenBank/DDBJ whole genome shotgun (WGS) entry which is preliminary data.</text>
</comment>
<evidence type="ECO:0000313" key="3">
    <source>
        <dbReference type="Proteomes" id="UP001597083"/>
    </source>
</evidence>
<organism evidence="2 3">
    <name type="scientific">Actinomadura adrarensis</name>
    <dbReference type="NCBI Taxonomy" id="1819600"/>
    <lineage>
        <taxon>Bacteria</taxon>
        <taxon>Bacillati</taxon>
        <taxon>Actinomycetota</taxon>
        <taxon>Actinomycetes</taxon>
        <taxon>Streptosporangiales</taxon>
        <taxon>Thermomonosporaceae</taxon>
        <taxon>Actinomadura</taxon>
    </lineage>
</organism>
<reference evidence="3" key="1">
    <citation type="journal article" date="2019" name="Int. J. Syst. Evol. Microbiol.">
        <title>The Global Catalogue of Microorganisms (GCM) 10K type strain sequencing project: providing services to taxonomists for standard genome sequencing and annotation.</title>
        <authorList>
            <consortium name="The Broad Institute Genomics Platform"/>
            <consortium name="The Broad Institute Genome Sequencing Center for Infectious Disease"/>
            <person name="Wu L."/>
            <person name="Ma J."/>
        </authorList>
    </citation>
    <scope>NUCLEOTIDE SEQUENCE [LARGE SCALE GENOMIC DNA]</scope>
    <source>
        <strain evidence="3">JCM 31696</strain>
    </source>
</reference>
<accession>A0ABW3CNT6</accession>
<evidence type="ECO:0000259" key="1">
    <source>
        <dbReference type="Pfam" id="PF02771"/>
    </source>
</evidence>
<dbReference type="Gene3D" id="1.10.540.10">
    <property type="entry name" value="Acyl-CoA dehydrogenase/oxidase, N-terminal domain"/>
    <property type="match status" value="1"/>
</dbReference>
<protein>
    <submittedName>
        <fullName evidence="2">Acyl-CoA dehydrogenase family protein</fullName>
    </submittedName>
</protein>